<dbReference type="GO" id="GO:0006308">
    <property type="term" value="P:DNA catabolic process"/>
    <property type="evidence" value="ECO:0007669"/>
    <property type="project" value="InterPro"/>
</dbReference>
<dbReference type="Pfam" id="PF02601">
    <property type="entry name" value="Exonuc_VII_L"/>
    <property type="match status" value="1"/>
</dbReference>
<dbReference type="EMBL" id="JABUOH010000023">
    <property type="protein sequence ID" value="NWN45633.1"/>
    <property type="molecule type" value="Genomic_DNA"/>
</dbReference>
<evidence type="ECO:0000259" key="1">
    <source>
        <dbReference type="Pfam" id="PF02601"/>
    </source>
</evidence>
<organism evidence="2 3">
    <name type="scientific">Candidatus Phytoplasma pruni</name>
    <dbReference type="NCBI Taxonomy" id="479893"/>
    <lineage>
        <taxon>Bacteria</taxon>
        <taxon>Bacillati</taxon>
        <taxon>Mycoplasmatota</taxon>
        <taxon>Mollicutes</taxon>
        <taxon>Acholeplasmatales</taxon>
        <taxon>Acholeplasmataceae</taxon>
        <taxon>Candidatus Phytoplasma</taxon>
        <taxon>16SrIII (X-disease group)</taxon>
    </lineage>
</organism>
<dbReference type="Proteomes" id="UP000568109">
    <property type="component" value="Unassembled WGS sequence"/>
</dbReference>
<dbReference type="GO" id="GO:0008855">
    <property type="term" value="F:exodeoxyribonuclease VII activity"/>
    <property type="evidence" value="ECO:0007669"/>
    <property type="project" value="InterPro"/>
</dbReference>
<protein>
    <recommendedName>
        <fullName evidence="1">Exonuclease VII large subunit C-terminal domain-containing protein</fullName>
    </recommendedName>
</protein>
<dbReference type="InterPro" id="IPR020579">
    <property type="entry name" value="Exonuc_VII_lsu_C"/>
</dbReference>
<evidence type="ECO:0000313" key="3">
    <source>
        <dbReference type="Proteomes" id="UP000568109"/>
    </source>
</evidence>
<proteinExistence type="predicted"/>
<dbReference type="PANTHER" id="PTHR30008">
    <property type="entry name" value="EXODEOXYRIBONUCLEASE 7 LARGE SUBUNIT"/>
    <property type="match status" value="1"/>
</dbReference>
<accession>A0A851HII1</accession>
<sequence>MNNYDDVFLKESLLQRAQEARDLLNSLFTDVLQPFQQSNTIDKRIYQSIKEQTDKMAHEMASWKELEHLLNENEKQKLSKTVKEVEFYLQEIQLFFDEVVLINPDGPIVELKIFIEMLEKTCDHYNQVHRDYFLFTGSALNHKQKEKDILSIIEKIEDYINTSYLMVFTFDKEDDVDLCTRHIDKLIEVKMLFVDLLERIDQVQKQYKIVIQNLKKSHFGKILLKQKNINYKYKNLFNPTFLNHYFEKGEIEEKNVLLKGQLFSFSHDKLIDILAVRDEGVQVFNGFLQKDNFTQEELNIKKTDHIIAIIKILRKSSETQLIDWVEFIKINKDWTKHLKISPNKKTIPSYPQKIGFIVCDENSKAKKLQNNIQKKLPSSEMITFYVSTEKNDAVDKIANIIRKFNREKLVDVFVILKEKDNLENLWLFNSRKIIETLSKSKIPMISFISHERDYTLLDEVADFSAANYKEILALITEK</sequence>
<gene>
    <name evidence="2" type="ORF">HR065_00845</name>
</gene>
<reference evidence="2 3" key="1">
    <citation type="submission" date="2020-06" db="EMBL/GenBank/DDBJ databases">
        <title>Draft genome sequence of Candidatus Phytoplasma pruni (X-disease group, subgroup 16SrIII-B) strain ChTDIII from Argentina.</title>
        <authorList>
            <person name="Fernandez F.D."/>
            <person name="Zuebert C."/>
            <person name="Huettel B."/>
            <person name="Kube M."/>
            <person name="Conci L.R."/>
        </authorList>
    </citation>
    <scope>NUCLEOTIDE SEQUENCE [LARGE SCALE GENOMIC DNA]</scope>
    <source>
        <strain evidence="2 3">ChTDIII</strain>
    </source>
</reference>
<dbReference type="AlphaFoldDB" id="A0A851HII1"/>
<dbReference type="PANTHER" id="PTHR30008:SF0">
    <property type="entry name" value="EXODEOXYRIBONUCLEASE 7 LARGE SUBUNIT"/>
    <property type="match status" value="1"/>
</dbReference>
<dbReference type="InterPro" id="IPR003753">
    <property type="entry name" value="Exonuc_VII_L"/>
</dbReference>
<comment type="caution">
    <text evidence="2">The sequence shown here is derived from an EMBL/GenBank/DDBJ whole genome shotgun (WGS) entry which is preliminary data.</text>
</comment>
<dbReference type="RefSeq" id="WP_178734033.1">
    <property type="nucleotide sequence ID" value="NZ_JABUOH010000023.1"/>
</dbReference>
<feature type="domain" description="Exonuclease VII large subunit C-terminal" evidence="1">
    <location>
        <begin position="343"/>
        <end position="466"/>
    </location>
</feature>
<name>A0A851HII1_9MOLU</name>
<dbReference type="GO" id="GO:0009318">
    <property type="term" value="C:exodeoxyribonuclease VII complex"/>
    <property type="evidence" value="ECO:0007669"/>
    <property type="project" value="InterPro"/>
</dbReference>
<keyword evidence="3" id="KW-1185">Reference proteome</keyword>
<evidence type="ECO:0000313" key="2">
    <source>
        <dbReference type="EMBL" id="NWN45633.1"/>
    </source>
</evidence>